<evidence type="ECO:0000256" key="2">
    <source>
        <dbReference type="SAM" id="Phobius"/>
    </source>
</evidence>
<keyword evidence="3" id="KW-0732">Signal</keyword>
<keyword evidence="2" id="KW-1133">Transmembrane helix</keyword>
<dbReference type="Proteomes" id="UP001479290">
    <property type="component" value="Unassembled WGS sequence"/>
</dbReference>
<evidence type="ECO:0000259" key="4">
    <source>
        <dbReference type="PROSITE" id="PS50835"/>
    </source>
</evidence>
<dbReference type="SMART" id="SM00409">
    <property type="entry name" value="IG"/>
    <property type="match status" value="3"/>
</dbReference>
<reference evidence="5 6" key="1">
    <citation type="submission" date="2024-05" db="EMBL/GenBank/DDBJ databases">
        <title>A high-quality chromosomal-level genome assembly of Topmouth culter (Culter alburnus).</title>
        <authorList>
            <person name="Zhao H."/>
        </authorList>
    </citation>
    <scope>NUCLEOTIDE SEQUENCE [LARGE SCALE GENOMIC DNA]</scope>
    <source>
        <strain evidence="5">CATC2023</strain>
        <tissue evidence="5">Muscle</tissue>
    </source>
</reference>
<feature type="domain" description="Ig-like" evidence="4">
    <location>
        <begin position="145"/>
        <end position="240"/>
    </location>
</feature>
<dbReference type="PANTHER" id="PTHR46484:SF8">
    <property type="entry name" value="B-CELL RECEPTOR CD22-LIKE-RELATED"/>
    <property type="match status" value="1"/>
</dbReference>
<evidence type="ECO:0000313" key="6">
    <source>
        <dbReference type="Proteomes" id="UP001479290"/>
    </source>
</evidence>
<protein>
    <recommendedName>
        <fullName evidence="4">Ig-like domain-containing protein</fullName>
    </recommendedName>
</protein>
<gene>
    <name evidence="5" type="ORF">ABG768_017451</name>
</gene>
<evidence type="ECO:0000313" key="5">
    <source>
        <dbReference type="EMBL" id="KAK9953462.1"/>
    </source>
</evidence>
<sequence>MSVFPFMVFLFFPNELVLVSSEFVHSELPSRITALSGSCVQIPCRFDGSVISLTNTESVFGVWIMKDHAFANPGVLVVFNGTANITKGFSHIEILGNLSQRECTTVFYDVMNNHSDKYYFRVETPDQRYTYQNPIYISVSDSPQPLVLNHTNLNDVMENTTVNLSCSAEAPCPKQPPTISWSNIPESAHITTQLQEKPDKTQSVFSHMTFKASYMDHRRNISCTATYPRKTSNDSTVETTVMLRVLFPPKETRITIDPSASVSVGTNVTLTCKSKANPSNDMNYTWYKRGQENQLDFGEQLTFTVNRLSGGWYFCKAKNEHDFQISEEIQLILAESLSLIIGCVVGVSAFLLIFLLITLFLRVQRLKASTIKETDVSDQGQEKQVQISSIYTNGAFVSGEELEMPKDENDVVHYGEIDFSTPQTKSSTVKSSGQETIYAEVRGPEKEMNQD</sequence>
<dbReference type="InterPro" id="IPR013783">
    <property type="entry name" value="Ig-like_fold"/>
</dbReference>
<feature type="compositionally biased region" description="Basic and acidic residues" evidence="1">
    <location>
        <begin position="442"/>
        <end position="451"/>
    </location>
</feature>
<keyword evidence="2" id="KW-0472">Membrane</keyword>
<dbReference type="InterPro" id="IPR003599">
    <property type="entry name" value="Ig_sub"/>
</dbReference>
<evidence type="ECO:0000256" key="3">
    <source>
        <dbReference type="SAM" id="SignalP"/>
    </source>
</evidence>
<feature type="transmembrane region" description="Helical" evidence="2">
    <location>
        <begin position="337"/>
        <end position="361"/>
    </location>
</feature>
<feature type="compositionally biased region" description="Polar residues" evidence="1">
    <location>
        <begin position="420"/>
        <end position="435"/>
    </location>
</feature>
<organism evidence="5 6">
    <name type="scientific">Culter alburnus</name>
    <name type="common">Topmouth culter</name>
    <dbReference type="NCBI Taxonomy" id="194366"/>
    <lineage>
        <taxon>Eukaryota</taxon>
        <taxon>Metazoa</taxon>
        <taxon>Chordata</taxon>
        <taxon>Craniata</taxon>
        <taxon>Vertebrata</taxon>
        <taxon>Euteleostomi</taxon>
        <taxon>Actinopterygii</taxon>
        <taxon>Neopterygii</taxon>
        <taxon>Teleostei</taxon>
        <taxon>Ostariophysi</taxon>
        <taxon>Cypriniformes</taxon>
        <taxon>Xenocyprididae</taxon>
        <taxon>Xenocypridinae</taxon>
        <taxon>Culter</taxon>
    </lineage>
</organism>
<dbReference type="InterPro" id="IPR007110">
    <property type="entry name" value="Ig-like_dom"/>
</dbReference>
<feature type="chain" id="PRO_5043934865" description="Ig-like domain-containing protein" evidence="3">
    <location>
        <begin position="22"/>
        <end position="451"/>
    </location>
</feature>
<dbReference type="AlphaFoldDB" id="A0AAW1YWG6"/>
<name>A0AAW1YWG6_CULAL</name>
<comment type="caution">
    <text evidence="5">The sequence shown here is derived from an EMBL/GenBank/DDBJ whole genome shotgun (WGS) entry which is preliminary data.</text>
</comment>
<keyword evidence="6" id="KW-1185">Reference proteome</keyword>
<proteinExistence type="predicted"/>
<evidence type="ECO:0000256" key="1">
    <source>
        <dbReference type="SAM" id="MobiDB-lite"/>
    </source>
</evidence>
<feature type="signal peptide" evidence="3">
    <location>
        <begin position="1"/>
        <end position="21"/>
    </location>
</feature>
<dbReference type="PANTHER" id="PTHR46484">
    <property type="entry name" value="SI:CH211-171H4.5-RELATED"/>
    <property type="match status" value="1"/>
</dbReference>
<accession>A0AAW1YWG6</accession>
<dbReference type="Gene3D" id="2.60.40.10">
    <property type="entry name" value="Immunoglobulins"/>
    <property type="match status" value="3"/>
</dbReference>
<feature type="domain" description="Ig-like" evidence="4">
    <location>
        <begin position="249"/>
        <end position="326"/>
    </location>
</feature>
<dbReference type="Pfam" id="PF13927">
    <property type="entry name" value="Ig_3"/>
    <property type="match status" value="1"/>
</dbReference>
<dbReference type="InterPro" id="IPR036179">
    <property type="entry name" value="Ig-like_dom_sf"/>
</dbReference>
<dbReference type="EMBL" id="JAWDJR010000023">
    <property type="protein sequence ID" value="KAK9953462.1"/>
    <property type="molecule type" value="Genomic_DNA"/>
</dbReference>
<keyword evidence="2" id="KW-0812">Transmembrane</keyword>
<dbReference type="SUPFAM" id="SSF48726">
    <property type="entry name" value="Immunoglobulin"/>
    <property type="match status" value="3"/>
</dbReference>
<dbReference type="PROSITE" id="PS50835">
    <property type="entry name" value="IG_LIKE"/>
    <property type="match status" value="2"/>
</dbReference>
<feature type="region of interest" description="Disordered" evidence="1">
    <location>
        <begin position="417"/>
        <end position="451"/>
    </location>
</feature>